<dbReference type="PANTHER" id="PTHR42760">
    <property type="entry name" value="SHORT-CHAIN DEHYDROGENASES/REDUCTASES FAMILY MEMBER"/>
    <property type="match status" value="1"/>
</dbReference>
<gene>
    <name evidence="3" type="ORF">SAMN05661109_01896</name>
</gene>
<dbReference type="PRINTS" id="PR00080">
    <property type="entry name" value="SDRFAMILY"/>
</dbReference>
<dbReference type="InterPro" id="IPR020904">
    <property type="entry name" value="Sc_DH/Rdtase_CS"/>
</dbReference>
<dbReference type="SMART" id="SM00822">
    <property type="entry name" value="PKS_KR"/>
    <property type="match status" value="1"/>
</dbReference>
<dbReference type="FunFam" id="3.40.50.720:FF:000338">
    <property type="entry name" value="3-oxoacyl-ACP reductase FabG"/>
    <property type="match status" value="1"/>
</dbReference>
<dbReference type="AlphaFoldDB" id="A0A1H9UPA9"/>
<proteinExistence type="inferred from homology"/>
<protein>
    <submittedName>
        <fullName evidence="3">3-oxoacyl-[acyl-carrier protein] reductase</fullName>
    </submittedName>
</protein>
<dbReference type="Gene3D" id="3.40.50.720">
    <property type="entry name" value="NAD(P)-binding Rossmann-like Domain"/>
    <property type="match status" value="2"/>
</dbReference>
<accession>A0A1H9UPA9</accession>
<dbReference type="RefSeq" id="WP_092259539.1">
    <property type="nucleotide sequence ID" value="NZ_CP047199.1"/>
</dbReference>
<keyword evidence="4" id="KW-1185">Reference proteome</keyword>
<dbReference type="EMBL" id="FOGQ01000008">
    <property type="protein sequence ID" value="SES10947.1"/>
    <property type="molecule type" value="Genomic_DNA"/>
</dbReference>
<reference evidence="4" key="1">
    <citation type="submission" date="2016-10" db="EMBL/GenBank/DDBJ databases">
        <authorList>
            <person name="Varghese N."/>
            <person name="Submissions S."/>
        </authorList>
    </citation>
    <scope>NUCLEOTIDE SEQUENCE [LARGE SCALE GENOMIC DNA]</scope>
    <source>
        <strain evidence="4">DSM 20524</strain>
    </source>
</reference>
<evidence type="ECO:0000256" key="1">
    <source>
        <dbReference type="ARBA" id="ARBA00006484"/>
    </source>
</evidence>
<dbReference type="NCBIfam" id="NF006110">
    <property type="entry name" value="PRK08261.1"/>
    <property type="match status" value="1"/>
</dbReference>
<dbReference type="PANTHER" id="PTHR42760:SF78">
    <property type="entry name" value="3-OXOACYL-[ACYL-CARRIER-PROTEIN] REDUCTASE [NADH]"/>
    <property type="match status" value="1"/>
</dbReference>
<comment type="similarity">
    <text evidence="1">Belongs to the short-chain dehydrogenases/reductases (SDR) family.</text>
</comment>
<organism evidence="3 4">
    <name type="scientific">Corynebacterium cystitidis DSM 20524</name>
    <dbReference type="NCBI Taxonomy" id="1121357"/>
    <lineage>
        <taxon>Bacteria</taxon>
        <taxon>Bacillati</taxon>
        <taxon>Actinomycetota</taxon>
        <taxon>Actinomycetes</taxon>
        <taxon>Mycobacteriales</taxon>
        <taxon>Corynebacteriaceae</taxon>
        <taxon>Corynebacterium</taxon>
    </lineage>
</organism>
<feature type="domain" description="Ketoreductase" evidence="2">
    <location>
        <begin position="217"/>
        <end position="411"/>
    </location>
</feature>
<dbReference type="PRINTS" id="PR00081">
    <property type="entry name" value="GDHRDH"/>
</dbReference>
<evidence type="ECO:0000313" key="4">
    <source>
        <dbReference type="Proteomes" id="UP000198929"/>
    </source>
</evidence>
<evidence type="ECO:0000259" key="2">
    <source>
        <dbReference type="SMART" id="SM00822"/>
    </source>
</evidence>
<evidence type="ECO:0000313" key="3">
    <source>
        <dbReference type="EMBL" id="SES10947.1"/>
    </source>
</evidence>
<dbReference type="InterPro" id="IPR036291">
    <property type="entry name" value="NAD(P)-bd_dom_sf"/>
</dbReference>
<dbReference type="Pfam" id="PF13561">
    <property type="entry name" value="adh_short_C2"/>
    <property type="match status" value="1"/>
</dbReference>
<dbReference type="STRING" id="1121357.SAMN05661109_01896"/>
<dbReference type="GO" id="GO:0016616">
    <property type="term" value="F:oxidoreductase activity, acting on the CH-OH group of donors, NAD or NADP as acceptor"/>
    <property type="evidence" value="ECO:0007669"/>
    <property type="project" value="UniProtKB-ARBA"/>
</dbReference>
<name>A0A1H9UPA9_9CORY</name>
<dbReference type="InterPro" id="IPR002347">
    <property type="entry name" value="SDR_fam"/>
</dbReference>
<dbReference type="PROSITE" id="PS00061">
    <property type="entry name" value="ADH_SHORT"/>
    <property type="match status" value="1"/>
</dbReference>
<sequence length="469" mass="48552">MNILETILTSGPGRLATKQLGLSDPPKLRRGDILPAGKVVLAVTGASSLSARTLALCGITPIDPLFDEPATRTTVDNGKEKVASYPTRPGVVVVDATDMVKLDQLEKIRSVLRPAMHDLEKSGRVILLGPAPGDAEGHEARAVATALDGLMRTIGKELRAGSTANLIRVRPETTEHDLASSMNFLISGRSAFVSGQTWEVGAAPTEVADQPQPFAGRIVVVTGAARGIGEAIARTFARDGATVVAVDLPAAGEALAKVAVEIGGSALQLDITAAGAAKSIRNHIRSVHGDNAHLWAIVHNAGITRDKLLANLDEAKWKQVIDINLKAEMAINADLLDAYHAGDSSGDNAGGFADGGRIIGIASTSGIAGQKGQTNYAASKAGVIGYTQSLAATLSGDFTANAVAPGFIETDMTAAIPYVSREIFRCTNSLSQGGRPVDVAETIAYLARPASGGINGQIVRVCGQNLIGQ</sequence>
<dbReference type="InterPro" id="IPR057326">
    <property type="entry name" value="KR_dom"/>
</dbReference>
<dbReference type="SUPFAM" id="SSF51735">
    <property type="entry name" value="NAD(P)-binding Rossmann-fold domains"/>
    <property type="match status" value="1"/>
</dbReference>
<dbReference type="Proteomes" id="UP000198929">
    <property type="component" value="Unassembled WGS sequence"/>
</dbReference>